<gene>
    <name evidence="1" type="ORF">BK138_32130</name>
</gene>
<dbReference type="STRING" id="297318.BK138_32130"/>
<dbReference type="Pfam" id="PF14100">
    <property type="entry name" value="DUF6807"/>
    <property type="match status" value="1"/>
</dbReference>
<protein>
    <recommendedName>
        <fullName evidence="3">Methane oxygenase PmoA</fullName>
    </recommendedName>
</protein>
<keyword evidence="2" id="KW-1185">Reference proteome</keyword>
<evidence type="ECO:0000313" key="1">
    <source>
        <dbReference type="EMBL" id="OMF47286.1"/>
    </source>
</evidence>
<evidence type="ECO:0008006" key="3">
    <source>
        <dbReference type="Google" id="ProtNLM"/>
    </source>
</evidence>
<dbReference type="EMBL" id="MRTP01000018">
    <property type="protein sequence ID" value="OMF47286.1"/>
    <property type="molecule type" value="Genomic_DNA"/>
</dbReference>
<evidence type="ECO:0000313" key="2">
    <source>
        <dbReference type="Proteomes" id="UP000187172"/>
    </source>
</evidence>
<dbReference type="Proteomes" id="UP000187172">
    <property type="component" value="Unassembled WGS sequence"/>
</dbReference>
<reference evidence="1 2" key="1">
    <citation type="submission" date="2016-11" db="EMBL/GenBank/DDBJ databases">
        <title>Paenibacillus species isolates.</title>
        <authorList>
            <person name="Beno S.M."/>
        </authorList>
    </citation>
    <scope>NUCLEOTIDE SEQUENCE [LARGE SCALE GENOMIC DNA]</scope>
    <source>
        <strain evidence="1 2">FSL R5-0378</strain>
    </source>
</reference>
<accession>A0A1R1E637</accession>
<name>A0A1R1E637_9BACL</name>
<sequence length="294" mass="33897">MELITTHDQNKAMWTVISGGRTLLEYVYGEEDDPNPSFRIARTAAGHDIALYRPWDHPWHTGLFFSWKYLNGLNFWESMYHGKRNVAVTRAFTEETSGRKGFKQHIDYVTHAGDILLHEERRVAIESLNHNGYVIHWEGDFSTEGDKVILDRTEVGIETPWGGYAGLSCRLPRTFLGPVITTDQGETTAEEAHNRAFSWCDYTGRIDGFVERPYAGVCIMSHPLNLRHPSPMLTYDYKDMQFLQAAFLQEAPLVLNARELLRLRYALYVHDGKLDPQYLANLYSTLFIRDMTKD</sequence>
<dbReference type="InterPro" id="IPR029475">
    <property type="entry name" value="DUF6807"/>
</dbReference>
<proteinExistence type="predicted"/>
<dbReference type="RefSeq" id="WP_076176331.1">
    <property type="nucleotide sequence ID" value="NZ_MRTP01000018.1"/>
</dbReference>
<comment type="caution">
    <text evidence="1">The sequence shown here is derived from an EMBL/GenBank/DDBJ whole genome shotgun (WGS) entry which is preliminary data.</text>
</comment>
<dbReference type="AlphaFoldDB" id="A0A1R1E637"/>
<organism evidence="1 2">
    <name type="scientific">Paenibacillus rhizosphaerae</name>
    <dbReference type="NCBI Taxonomy" id="297318"/>
    <lineage>
        <taxon>Bacteria</taxon>
        <taxon>Bacillati</taxon>
        <taxon>Bacillota</taxon>
        <taxon>Bacilli</taxon>
        <taxon>Bacillales</taxon>
        <taxon>Paenibacillaceae</taxon>
        <taxon>Paenibacillus</taxon>
    </lineage>
</organism>